<comment type="caution">
    <text evidence="3">The sequence shown here is derived from an EMBL/GenBank/DDBJ whole genome shotgun (WGS) entry which is preliminary data.</text>
</comment>
<dbReference type="PROSITE" id="PS50943">
    <property type="entry name" value="HTH_CROC1"/>
    <property type="match status" value="1"/>
</dbReference>
<sequence length="192" mass="21014">MDDLGTTLRRIRTEAGRSLAEAAELAEVTKGYLSKVEQGKAVPSIAIIQRLAAGYGVRPGDIFNEAGDNAHFSLVRANDRRAINRDGTELGYVFESVGFRLPDRLAEVFVLTLPPVDDRPKQFYRHKGQEIFFMLEGQCRFFYGGAEHVIGPGDCVYFDAAIDHRGEAAGEEPAKALVVILPQPQPQPSPAG</sequence>
<dbReference type="InterPro" id="IPR014710">
    <property type="entry name" value="RmlC-like_jellyroll"/>
</dbReference>
<protein>
    <submittedName>
        <fullName evidence="3">Helix-turn-helix transcriptional regulator</fullName>
    </submittedName>
</protein>
<name>A0ABX2T9M2_9PROT</name>
<dbReference type="InterPro" id="IPR001387">
    <property type="entry name" value="Cro/C1-type_HTH"/>
</dbReference>
<gene>
    <name evidence="3" type="ORF">HND93_08170</name>
</gene>
<dbReference type="Pfam" id="PF07883">
    <property type="entry name" value="Cupin_2"/>
    <property type="match status" value="1"/>
</dbReference>
<evidence type="ECO:0000259" key="2">
    <source>
        <dbReference type="PROSITE" id="PS50943"/>
    </source>
</evidence>
<dbReference type="PANTHER" id="PTHR46797:SF1">
    <property type="entry name" value="METHYLPHOSPHONATE SYNTHASE"/>
    <property type="match status" value="1"/>
</dbReference>
<reference evidence="3 4" key="1">
    <citation type="submission" date="2020-05" db="EMBL/GenBank/DDBJ databases">
        <title>Azospirillum oleiclasticum sp. nov, a nitrogen-fixing and heavy crude oil-emulsifying bacterium isolated from the crude oil of Yumen Oilfield.</title>
        <authorList>
            <person name="Wu D."/>
            <person name="Cai M."/>
            <person name="Zhang X."/>
        </authorList>
    </citation>
    <scope>NUCLEOTIDE SEQUENCE [LARGE SCALE GENOMIC DNA]</scope>
    <source>
        <strain evidence="3 4">ROY-1-1-2</strain>
    </source>
</reference>
<feature type="domain" description="HTH cro/C1-type" evidence="2">
    <location>
        <begin position="8"/>
        <end position="62"/>
    </location>
</feature>
<evidence type="ECO:0000313" key="3">
    <source>
        <dbReference type="EMBL" id="NYZ19684.1"/>
    </source>
</evidence>
<dbReference type="PANTHER" id="PTHR46797">
    <property type="entry name" value="HTH-TYPE TRANSCRIPTIONAL REGULATOR"/>
    <property type="match status" value="1"/>
</dbReference>
<dbReference type="InterPro" id="IPR010982">
    <property type="entry name" value="Lambda_DNA-bd_dom_sf"/>
</dbReference>
<organism evidence="3 4">
    <name type="scientific">Azospirillum oleiclasticum</name>
    <dbReference type="NCBI Taxonomy" id="2735135"/>
    <lineage>
        <taxon>Bacteria</taxon>
        <taxon>Pseudomonadati</taxon>
        <taxon>Pseudomonadota</taxon>
        <taxon>Alphaproteobacteria</taxon>
        <taxon>Rhodospirillales</taxon>
        <taxon>Azospirillaceae</taxon>
        <taxon>Azospirillum</taxon>
    </lineage>
</organism>
<proteinExistence type="predicted"/>
<dbReference type="Gene3D" id="1.10.260.40">
    <property type="entry name" value="lambda repressor-like DNA-binding domains"/>
    <property type="match status" value="1"/>
</dbReference>
<dbReference type="Gene3D" id="2.60.120.10">
    <property type="entry name" value="Jelly Rolls"/>
    <property type="match status" value="1"/>
</dbReference>
<dbReference type="CDD" id="cd02209">
    <property type="entry name" value="cupin_XRE_C"/>
    <property type="match status" value="1"/>
</dbReference>
<dbReference type="Pfam" id="PF13560">
    <property type="entry name" value="HTH_31"/>
    <property type="match status" value="1"/>
</dbReference>
<dbReference type="Proteomes" id="UP000584642">
    <property type="component" value="Unassembled WGS sequence"/>
</dbReference>
<dbReference type="InterPro" id="IPR050807">
    <property type="entry name" value="TransReg_Diox_bact_type"/>
</dbReference>
<dbReference type="InterPro" id="IPR011051">
    <property type="entry name" value="RmlC_Cupin_sf"/>
</dbReference>
<dbReference type="SMART" id="SM00530">
    <property type="entry name" value="HTH_XRE"/>
    <property type="match status" value="1"/>
</dbReference>
<evidence type="ECO:0000313" key="4">
    <source>
        <dbReference type="Proteomes" id="UP000584642"/>
    </source>
</evidence>
<keyword evidence="4" id="KW-1185">Reference proteome</keyword>
<dbReference type="CDD" id="cd00093">
    <property type="entry name" value="HTH_XRE"/>
    <property type="match status" value="1"/>
</dbReference>
<dbReference type="SUPFAM" id="SSF47413">
    <property type="entry name" value="lambda repressor-like DNA-binding domains"/>
    <property type="match status" value="1"/>
</dbReference>
<dbReference type="SUPFAM" id="SSF51182">
    <property type="entry name" value="RmlC-like cupins"/>
    <property type="match status" value="1"/>
</dbReference>
<keyword evidence="1" id="KW-0238">DNA-binding</keyword>
<accession>A0ABX2T9M2</accession>
<evidence type="ECO:0000256" key="1">
    <source>
        <dbReference type="ARBA" id="ARBA00023125"/>
    </source>
</evidence>
<dbReference type="RefSeq" id="WP_180281456.1">
    <property type="nucleotide sequence ID" value="NZ_JABFDB010000004.1"/>
</dbReference>
<dbReference type="EMBL" id="JABFDB010000004">
    <property type="protein sequence ID" value="NYZ19684.1"/>
    <property type="molecule type" value="Genomic_DNA"/>
</dbReference>
<dbReference type="InterPro" id="IPR013096">
    <property type="entry name" value="Cupin_2"/>
</dbReference>